<dbReference type="GO" id="GO:0016012">
    <property type="term" value="C:sarcoglycan complex"/>
    <property type="evidence" value="ECO:0007669"/>
    <property type="project" value="InterPro"/>
</dbReference>
<evidence type="ECO:0000256" key="10">
    <source>
        <dbReference type="ARBA" id="ARBA00023157"/>
    </source>
</evidence>
<feature type="transmembrane region" description="Helical" evidence="14">
    <location>
        <begin position="74"/>
        <end position="98"/>
    </location>
</feature>
<keyword evidence="5" id="KW-0963">Cytoplasm</keyword>
<evidence type="ECO:0000313" key="15">
    <source>
        <dbReference type="EMBL" id="EDQ91456.1"/>
    </source>
</evidence>
<dbReference type="OMA" id="FQMTREQ"/>
<comment type="subcellular location">
    <subcellularLocation>
        <location evidence="2">Cell membrane</location>
        <location evidence="2">Sarcolemma</location>
        <topology evidence="2">Single-pass type II membrane protein</topology>
    </subcellularLocation>
    <subcellularLocation>
        <location evidence="1">Cytoplasm</location>
        <location evidence="1">Cytoskeleton</location>
    </subcellularLocation>
</comment>
<evidence type="ECO:0000256" key="6">
    <source>
        <dbReference type="ARBA" id="ARBA00022692"/>
    </source>
</evidence>
<reference evidence="15 16" key="1">
    <citation type="journal article" date="2008" name="Nature">
        <title>The genome of the choanoflagellate Monosiga brevicollis and the origin of metazoans.</title>
        <authorList>
            <consortium name="JGI Sequencing"/>
            <person name="King N."/>
            <person name="Westbrook M.J."/>
            <person name="Young S.L."/>
            <person name="Kuo A."/>
            <person name="Abedin M."/>
            <person name="Chapman J."/>
            <person name="Fairclough S."/>
            <person name="Hellsten U."/>
            <person name="Isogai Y."/>
            <person name="Letunic I."/>
            <person name="Marr M."/>
            <person name="Pincus D."/>
            <person name="Putnam N."/>
            <person name="Rokas A."/>
            <person name="Wright K.J."/>
            <person name="Zuzow R."/>
            <person name="Dirks W."/>
            <person name="Good M."/>
            <person name="Goodstein D."/>
            <person name="Lemons D."/>
            <person name="Li W."/>
            <person name="Lyons J.B."/>
            <person name="Morris A."/>
            <person name="Nichols S."/>
            <person name="Richter D.J."/>
            <person name="Salamov A."/>
            <person name="Bork P."/>
            <person name="Lim W.A."/>
            <person name="Manning G."/>
            <person name="Miller W.T."/>
            <person name="McGinnis W."/>
            <person name="Shapiro H."/>
            <person name="Tjian R."/>
            <person name="Grigoriev I.V."/>
            <person name="Rokhsar D."/>
        </authorList>
    </citation>
    <scope>NUCLEOTIDE SEQUENCE [LARGE SCALE GENOMIC DNA]</scope>
    <source>
        <strain evidence="16">MX1 / ATCC 50154</strain>
    </source>
</reference>
<proteinExistence type="inferred from homology"/>
<evidence type="ECO:0000256" key="3">
    <source>
        <dbReference type="ARBA" id="ARBA00007574"/>
    </source>
</evidence>
<evidence type="ECO:0000256" key="5">
    <source>
        <dbReference type="ARBA" id="ARBA00022490"/>
    </source>
</evidence>
<evidence type="ECO:0000313" key="16">
    <source>
        <dbReference type="Proteomes" id="UP000001357"/>
    </source>
</evidence>
<dbReference type="KEGG" id="mbr:MONBRDRAFT_6251"/>
<keyword evidence="16" id="KW-1185">Reference proteome</keyword>
<name>A9UT99_MONBE</name>
<feature type="region of interest" description="Disordered" evidence="13">
    <location>
        <begin position="1"/>
        <end position="44"/>
    </location>
</feature>
<dbReference type="EMBL" id="CH991545">
    <property type="protein sequence ID" value="EDQ91456.1"/>
    <property type="molecule type" value="Genomic_DNA"/>
</dbReference>
<keyword evidence="8 14" id="KW-1133">Transmembrane helix</keyword>
<keyword evidence="4" id="KW-1003">Cell membrane</keyword>
<dbReference type="AlphaFoldDB" id="A9UT99"/>
<feature type="compositionally biased region" description="Basic and acidic residues" evidence="13">
    <location>
        <begin position="1"/>
        <end position="23"/>
    </location>
</feature>
<evidence type="ECO:0000256" key="7">
    <source>
        <dbReference type="ARBA" id="ARBA00022968"/>
    </source>
</evidence>
<protein>
    <submittedName>
        <fullName evidence="15">Uncharacterized protein</fullName>
    </submittedName>
</protein>
<keyword evidence="6 14" id="KW-0812">Transmembrane</keyword>
<evidence type="ECO:0000256" key="12">
    <source>
        <dbReference type="ARBA" id="ARBA00023212"/>
    </source>
</evidence>
<dbReference type="FunCoup" id="A9UT99">
    <property type="interactions" value="38"/>
</dbReference>
<keyword evidence="12" id="KW-0206">Cytoskeleton</keyword>
<evidence type="ECO:0000256" key="4">
    <source>
        <dbReference type="ARBA" id="ARBA00022475"/>
    </source>
</evidence>
<dbReference type="GO" id="GO:0005856">
    <property type="term" value="C:cytoskeleton"/>
    <property type="evidence" value="ECO:0007669"/>
    <property type="project" value="UniProtKB-SubCell"/>
</dbReference>
<accession>A9UT99</accession>
<dbReference type="InterPro" id="IPR039972">
    <property type="entry name" value="Sarcoglycan_gamma/delta/zeta"/>
</dbReference>
<dbReference type="InParanoid" id="A9UT99"/>
<evidence type="ECO:0000256" key="1">
    <source>
        <dbReference type="ARBA" id="ARBA00004245"/>
    </source>
</evidence>
<dbReference type="PANTHER" id="PTHR12939">
    <property type="entry name" value="SARCOGLYCAN"/>
    <property type="match status" value="1"/>
</dbReference>
<dbReference type="RefSeq" id="XP_001743878.1">
    <property type="nucleotide sequence ID" value="XM_001743826.1"/>
</dbReference>
<keyword evidence="9 14" id="KW-0472">Membrane</keyword>
<keyword evidence="7" id="KW-0735">Signal-anchor</keyword>
<evidence type="ECO:0000256" key="14">
    <source>
        <dbReference type="SAM" id="Phobius"/>
    </source>
</evidence>
<dbReference type="InterPro" id="IPR006875">
    <property type="entry name" value="Sarcoglycan"/>
</dbReference>
<keyword evidence="10" id="KW-1015">Disulfide bond</keyword>
<evidence type="ECO:0000256" key="8">
    <source>
        <dbReference type="ARBA" id="ARBA00022989"/>
    </source>
</evidence>
<organism evidence="15 16">
    <name type="scientific">Monosiga brevicollis</name>
    <name type="common">Choanoflagellate</name>
    <dbReference type="NCBI Taxonomy" id="81824"/>
    <lineage>
        <taxon>Eukaryota</taxon>
        <taxon>Choanoflagellata</taxon>
        <taxon>Craspedida</taxon>
        <taxon>Salpingoecidae</taxon>
        <taxon>Monosiga</taxon>
    </lineage>
</organism>
<keyword evidence="11" id="KW-0325">Glycoprotein</keyword>
<evidence type="ECO:0000256" key="2">
    <source>
        <dbReference type="ARBA" id="ARBA00004274"/>
    </source>
</evidence>
<evidence type="ECO:0000256" key="11">
    <source>
        <dbReference type="ARBA" id="ARBA00023180"/>
    </source>
</evidence>
<dbReference type="GeneID" id="5889111"/>
<dbReference type="Proteomes" id="UP000001357">
    <property type="component" value="Unassembled WGS sequence"/>
</dbReference>
<evidence type="ECO:0000256" key="9">
    <source>
        <dbReference type="ARBA" id="ARBA00023136"/>
    </source>
</evidence>
<evidence type="ECO:0000256" key="13">
    <source>
        <dbReference type="SAM" id="MobiDB-lite"/>
    </source>
</evidence>
<dbReference type="eggNOG" id="KOG3950">
    <property type="taxonomic scope" value="Eukaryota"/>
</dbReference>
<comment type="similarity">
    <text evidence="3">Belongs to the sarcoglycan beta/delta/gamma/zeta family.</text>
</comment>
<dbReference type="Pfam" id="PF04790">
    <property type="entry name" value="Sarcoglycan_1"/>
    <property type="match status" value="1"/>
</dbReference>
<gene>
    <name evidence="15" type="ORF">MONBRDRAFT_6251</name>
</gene>
<dbReference type="PANTHER" id="PTHR12939:SF10">
    <property type="entry name" value="EG:4F1.1 PROTEIN"/>
    <property type="match status" value="1"/>
</dbReference>
<dbReference type="STRING" id="81824.A9UT99"/>
<sequence>MPAMEPMRDERPAYDMAEPRKVSYEPAGEGLRQRRYEPEPGDTLTTDTDIYADRGAQTVELHIQRIGIYGWRKYCLYCSVLWLVILALINFGLVLWLIDAFELSDNRAGPVVFREHRIRIEGDVEFTQGLVAPNLTALTGTTMQLESTEGVNLRAGDTSSSGGGSTVSLGTDAVQVTSGSLRGAYGDDIYLTANASQVTLRANEVVVESASGLLVSGTLQTGRLENAYTANQGLTVESVGQDLSVQANQDVTVNSQTASVTVSAFDSISLTAANELSLSGNAIVMDNLPVLAADAGAAAFQLCACASGQLYRVASGAACATGVSLC</sequence>